<dbReference type="InterPro" id="IPR017972">
    <property type="entry name" value="Cyt_P450_CS"/>
</dbReference>
<dbReference type="Pfam" id="PF00067">
    <property type="entry name" value="p450"/>
    <property type="match status" value="1"/>
</dbReference>
<dbReference type="STRING" id="1160509.A0A3N4IG73"/>
<dbReference type="InterPro" id="IPR001128">
    <property type="entry name" value="Cyt_P450"/>
</dbReference>
<evidence type="ECO:0000256" key="2">
    <source>
        <dbReference type="ARBA" id="ARBA00022723"/>
    </source>
</evidence>
<evidence type="ECO:0000256" key="1">
    <source>
        <dbReference type="ARBA" id="ARBA00001971"/>
    </source>
</evidence>
<protein>
    <submittedName>
        <fullName evidence="6">Cytochrome P450</fullName>
    </submittedName>
</protein>
<dbReference type="InterPro" id="IPR036396">
    <property type="entry name" value="Cyt_P450_sf"/>
</dbReference>
<dbReference type="GO" id="GO:0005506">
    <property type="term" value="F:iron ion binding"/>
    <property type="evidence" value="ECO:0007669"/>
    <property type="project" value="InterPro"/>
</dbReference>
<evidence type="ECO:0000256" key="4">
    <source>
        <dbReference type="PIRSR" id="PIRSR602401-1"/>
    </source>
</evidence>
<dbReference type="OrthoDB" id="3945418at2759"/>
<dbReference type="SUPFAM" id="SSF48264">
    <property type="entry name" value="Cytochrome P450"/>
    <property type="match status" value="1"/>
</dbReference>
<dbReference type="PANTHER" id="PTHR24305:SF152">
    <property type="entry name" value="P450, PUTATIVE (EUROFUNG)-RELATED"/>
    <property type="match status" value="1"/>
</dbReference>
<dbReference type="InterPro" id="IPR002401">
    <property type="entry name" value="Cyt_P450_E_grp-I"/>
</dbReference>
<dbReference type="GO" id="GO:0016705">
    <property type="term" value="F:oxidoreductase activity, acting on paired donors, with incorporation or reduction of molecular oxygen"/>
    <property type="evidence" value="ECO:0007669"/>
    <property type="project" value="InterPro"/>
</dbReference>
<gene>
    <name evidence="6" type="ORF">BJ508DRAFT_317389</name>
</gene>
<dbReference type="PROSITE" id="PS00086">
    <property type="entry name" value="CYTOCHROME_P450"/>
    <property type="match status" value="1"/>
</dbReference>
<dbReference type="GO" id="GO:0004497">
    <property type="term" value="F:monooxygenase activity"/>
    <property type="evidence" value="ECO:0007669"/>
    <property type="project" value="UniProtKB-KW"/>
</dbReference>
<dbReference type="CDD" id="cd11062">
    <property type="entry name" value="CYP58-like"/>
    <property type="match status" value="1"/>
</dbReference>
<dbReference type="EMBL" id="ML119655">
    <property type="protein sequence ID" value="RPA85153.1"/>
    <property type="molecule type" value="Genomic_DNA"/>
</dbReference>
<comment type="cofactor">
    <cofactor evidence="1 4">
        <name>heme</name>
        <dbReference type="ChEBI" id="CHEBI:30413"/>
    </cofactor>
</comment>
<dbReference type="Gene3D" id="1.10.630.10">
    <property type="entry name" value="Cytochrome P450"/>
    <property type="match status" value="1"/>
</dbReference>
<dbReference type="AlphaFoldDB" id="A0A3N4IG73"/>
<comment type="similarity">
    <text evidence="5">Belongs to the cytochrome P450 family.</text>
</comment>
<evidence type="ECO:0000256" key="3">
    <source>
        <dbReference type="ARBA" id="ARBA00023004"/>
    </source>
</evidence>
<keyword evidence="3 4" id="KW-0408">Iron</keyword>
<dbReference type="InterPro" id="IPR050121">
    <property type="entry name" value="Cytochrome_P450_monoxygenase"/>
</dbReference>
<keyword evidence="2 4" id="KW-0479">Metal-binding</keyword>
<dbReference type="PANTHER" id="PTHR24305">
    <property type="entry name" value="CYTOCHROME P450"/>
    <property type="match status" value="1"/>
</dbReference>
<keyword evidence="7" id="KW-1185">Reference proteome</keyword>
<reference evidence="6 7" key="1">
    <citation type="journal article" date="2018" name="Nat. Ecol. Evol.">
        <title>Pezizomycetes genomes reveal the molecular basis of ectomycorrhizal truffle lifestyle.</title>
        <authorList>
            <person name="Murat C."/>
            <person name="Payen T."/>
            <person name="Noel B."/>
            <person name="Kuo A."/>
            <person name="Morin E."/>
            <person name="Chen J."/>
            <person name="Kohler A."/>
            <person name="Krizsan K."/>
            <person name="Balestrini R."/>
            <person name="Da Silva C."/>
            <person name="Montanini B."/>
            <person name="Hainaut M."/>
            <person name="Levati E."/>
            <person name="Barry K.W."/>
            <person name="Belfiori B."/>
            <person name="Cichocki N."/>
            <person name="Clum A."/>
            <person name="Dockter R.B."/>
            <person name="Fauchery L."/>
            <person name="Guy J."/>
            <person name="Iotti M."/>
            <person name="Le Tacon F."/>
            <person name="Lindquist E.A."/>
            <person name="Lipzen A."/>
            <person name="Malagnac F."/>
            <person name="Mello A."/>
            <person name="Molinier V."/>
            <person name="Miyauchi S."/>
            <person name="Poulain J."/>
            <person name="Riccioni C."/>
            <person name="Rubini A."/>
            <person name="Sitrit Y."/>
            <person name="Splivallo R."/>
            <person name="Traeger S."/>
            <person name="Wang M."/>
            <person name="Zifcakova L."/>
            <person name="Wipf D."/>
            <person name="Zambonelli A."/>
            <person name="Paolocci F."/>
            <person name="Nowrousian M."/>
            <person name="Ottonello S."/>
            <person name="Baldrian P."/>
            <person name="Spatafora J.W."/>
            <person name="Henrissat B."/>
            <person name="Nagy L.G."/>
            <person name="Aury J.M."/>
            <person name="Wincker P."/>
            <person name="Grigoriev I.V."/>
            <person name="Bonfante P."/>
            <person name="Martin F.M."/>
        </authorList>
    </citation>
    <scope>NUCLEOTIDE SEQUENCE [LARGE SCALE GENOMIC DNA]</scope>
    <source>
        <strain evidence="6 7">RN42</strain>
    </source>
</reference>
<dbReference type="GO" id="GO:0020037">
    <property type="term" value="F:heme binding"/>
    <property type="evidence" value="ECO:0007669"/>
    <property type="project" value="InterPro"/>
</dbReference>
<feature type="binding site" description="axial binding residue" evidence="4">
    <location>
        <position position="452"/>
    </location>
    <ligand>
        <name>heme</name>
        <dbReference type="ChEBI" id="CHEBI:30413"/>
    </ligand>
    <ligandPart>
        <name>Fe</name>
        <dbReference type="ChEBI" id="CHEBI:18248"/>
    </ligandPart>
</feature>
<sequence length="510" mass="58063">MSWQTLILGALGFWLVKRIVLTIYRLYFHPLARFPGPPLARASTFYQFWCEMILPGVFNTRTFDELHPKFGPIVRTGPNRLHFSDPAVFHQIHYTGSPFPKDPAIYGTIGPQGDLFSLVDPKEHRQRRKMLSPMFSRSQILKVEPMVRNKVGILLDRIDAIIDGNDQIGGRKEGEFGWISMQKPFQAMVADIVMEFTLFQSYNALSEPNFENPLIIALFTITTTNRLFRHFPLLFKLPQYLPLWLVNRLSPVAFELANWQVQLRKHLQTQLALIETQKFHKRSYNVLLSSVLDQYPSDLNLLTKECTSIVIAGIVTTPLILTHTLYRLALDPTLQARLLAELKSALPTLTTELDLQIIEKLPLLRATLLESLRLAYGIVAPLSRLTPPAGATLAGQPIPPGTAVDISCYAIHHNEELFPDSFTFNPERWMQGEKSKRLEKYIVSFGGGSRACLGMQLAWGELYLAVAGVVRRFEVTTTREVQEGGWEWEDQWSAEGRGVEKVFGFRRRGE</sequence>
<proteinExistence type="inferred from homology"/>
<dbReference type="PRINTS" id="PR00463">
    <property type="entry name" value="EP450I"/>
</dbReference>
<keyword evidence="5" id="KW-0560">Oxidoreductase</keyword>
<evidence type="ECO:0000256" key="5">
    <source>
        <dbReference type="RuleBase" id="RU000461"/>
    </source>
</evidence>
<keyword evidence="5" id="KW-0503">Monooxygenase</keyword>
<dbReference type="Proteomes" id="UP000275078">
    <property type="component" value="Unassembled WGS sequence"/>
</dbReference>
<organism evidence="6 7">
    <name type="scientific">Ascobolus immersus RN42</name>
    <dbReference type="NCBI Taxonomy" id="1160509"/>
    <lineage>
        <taxon>Eukaryota</taxon>
        <taxon>Fungi</taxon>
        <taxon>Dikarya</taxon>
        <taxon>Ascomycota</taxon>
        <taxon>Pezizomycotina</taxon>
        <taxon>Pezizomycetes</taxon>
        <taxon>Pezizales</taxon>
        <taxon>Ascobolaceae</taxon>
        <taxon>Ascobolus</taxon>
    </lineage>
</organism>
<name>A0A3N4IG73_ASCIM</name>
<keyword evidence="4 5" id="KW-0349">Heme</keyword>
<evidence type="ECO:0000313" key="6">
    <source>
        <dbReference type="EMBL" id="RPA85153.1"/>
    </source>
</evidence>
<accession>A0A3N4IG73</accession>
<evidence type="ECO:0000313" key="7">
    <source>
        <dbReference type="Proteomes" id="UP000275078"/>
    </source>
</evidence>